<proteinExistence type="predicted"/>
<reference evidence="1 2" key="1">
    <citation type="journal article" date="2014" name="Genome Biol. Evol.">
        <title>The genome of the myxosporean Thelohanellus kitauei shows adaptations to nutrient acquisition within its fish host.</title>
        <authorList>
            <person name="Yang Y."/>
            <person name="Xiong J."/>
            <person name="Zhou Z."/>
            <person name="Huo F."/>
            <person name="Miao W."/>
            <person name="Ran C."/>
            <person name="Liu Y."/>
            <person name="Zhang J."/>
            <person name="Feng J."/>
            <person name="Wang M."/>
            <person name="Wang M."/>
            <person name="Wang L."/>
            <person name="Yao B."/>
        </authorList>
    </citation>
    <scope>NUCLEOTIDE SEQUENCE [LARGE SCALE GENOMIC DNA]</scope>
    <source>
        <strain evidence="1">Wuqing</strain>
    </source>
</reference>
<accession>A0A0C2J3D7</accession>
<dbReference type="AlphaFoldDB" id="A0A0C2J3D7"/>
<keyword evidence="2" id="KW-1185">Reference proteome</keyword>
<sequence>MTGRCFEENLFKDLSYSLERPIGSCWESEERDFYYYDSVIKGCAAYRSCGEVSPDANRFETPDCLIIWMNPSDPIPDPNRMAKKAFNRYTGECESYVEQKGYPIPPLFTTYAECEKYCLNDDEY</sequence>
<organism evidence="1 2">
    <name type="scientific">Thelohanellus kitauei</name>
    <name type="common">Myxosporean</name>
    <dbReference type="NCBI Taxonomy" id="669202"/>
    <lineage>
        <taxon>Eukaryota</taxon>
        <taxon>Metazoa</taxon>
        <taxon>Cnidaria</taxon>
        <taxon>Myxozoa</taxon>
        <taxon>Myxosporea</taxon>
        <taxon>Bivalvulida</taxon>
        <taxon>Platysporina</taxon>
        <taxon>Myxobolidae</taxon>
        <taxon>Thelohanellus</taxon>
    </lineage>
</organism>
<gene>
    <name evidence="1" type="ORF">RF11_00268</name>
</gene>
<dbReference type="EMBL" id="JWZT01001267">
    <property type="protein sequence ID" value="KII72359.1"/>
    <property type="molecule type" value="Genomic_DNA"/>
</dbReference>
<dbReference type="Proteomes" id="UP000031668">
    <property type="component" value="Unassembled WGS sequence"/>
</dbReference>
<evidence type="ECO:0008006" key="3">
    <source>
        <dbReference type="Google" id="ProtNLM"/>
    </source>
</evidence>
<evidence type="ECO:0000313" key="1">
    <source>
        <dbReference type="EMBL" id="KII72359.1"/>
    </source>
</evidence>
<evidence type="ECO:0000313" key="2">
    <source>
        <dbReference type="Proteomes" id="UP000031668"/>
    </source>
</evidence>
<dbReference type="OrthoDB" id="4473401at2759"/>
<protein>
    <recommendedName>
        <fullName evidence="3">BPTI/Kunitz inhibitor domain-containing protein</fullName>
    </recommendedName>
</protein>
<comment type="caution">
    <text evidence="1">The sequence shown here is derived from an EMBL/GenBank/DDBJ whole genome shotgun (WGS) entry which is preliminary data.</text>
</comment>
<name>A0A0C2J3D7_THEKT</name>